<evidence type="ECO:0000256" key="1">
    <source>
        <dbReference type="ARBA" id="ARBA00008275"/>
    </source>
</evidence>
<evidence type="ECO:0000313" key="7">
    <source>
        <dbReference type="Proteomes" id="UP000314982"/>
    </source>
</evidence>
<evidence type="ECO:0000313" key="6">
    <source>
        <dbReference type="Ensembl" id="ENSHHUP00000045701.1"/>
    </source>
</evidence>
<evidence type="ECO:0000256" key="4">
    <source>
        <dbReference type="ARBA" id="ARBA00040512"/>
    </source>
</evidence>
<evidence type="ECO:0000256" key="5">
    <source>
        <dbReference type="SAM" id="Coils"/>
    </source>
</evidence>
<accession>A0A4W5N2N6</accession>
<feature type="coiled-coil region" evidence="5">
    <location>
        <begin position="245"/>
        <end position="286"/>
    </location>
</feature>
<feature type="coiled-coil region" evidence="5">
    <location>
        <begin position="119"/>
        <end position="178"/>
    </location>
</feature>
<dbReference type="Ensembl" id="ENSHHUT00000047391.1">
    <property type="protein sequence ID" value="ENSHHUP00000045701.1"/>
    <property type="gene ID" value="ENSHHUG00000027873.1"/>
</dbReference>
<dbReference type="Proteomes" id="UP000314982">
    <property type="component" value="Unassembled WGS sequence"/>
</dbReference>
<dbReference type="PANTHER" id="PTHR19212:SF6">
    <property type="entry name" value="LEUCINE-RICH REPEAT FLIGHTLESS-INTERACTING PROTEIN 2"/>
    <property type="match status" value="1"/>
</dbReference>
<reference evidence="6" key="3">
    <citation type="submission" date="2025-09" db="UniProtKB">
        <authorList>
            <consortium name="Ensembl"/>
        </authorList>
    </citation>
    <scope>IDENTIFICATION</scope>
</reference>
<dbReference type="AlphaFoldDB" id="A0A4W5N2N6"/>
<keyword evidence="7" id="KW-1185">Reference proteome</keyword>
<evidence type="ECO:0000256" key="2">
    <source>
        <dbReference type="ARBA" id="ARBA00022687"/>
    </source>
</evidence>
<dbReference type="GeneTree" id="ENSGT00530000063564"/>
<organism evidence="6 7">
    <name type="scientific">Hucho hucho</name>
    <name type="common">huchen</name>
    <dbReference type="NCBI Taxonomy" id="62062"/>
    <lineage>
        <taxon>Eukaryota</taxon>
        <taxon>Metazoa</taxon>
        <taxon>Chordata</taxon>
        <taxon>Craniata</taxon>
        <taxon>Vertebrata</taxon>
        <taxon>Euteleostomi</taxon>
        <taxon>Actinopterygii</taxon>
        <taxon>Neopterygii</taxon>
        <taxon>Teleostei</taxon>
        <taxon>Protacanthopterygii</taxon>
        <taxon>Salmoniformes</taxon>
        <taxon>Salmonidae</taxon>
        <taxon>Salmoninae</taxon>
        <taxon>Hucho</taxon>
    </lineage>
</organism>
<comment type="similarity">
    <text evidence="1">Belongs to the LRRFIP family.</text>
</comment>
<reference evidence="7" key="1">
    <citation type="submission" date="2018-06" db="EMBL/GenBank/DDBJ databases">
        <title>Genome assembly of Danube salmon.</title>
        <authorList>
            <person name="Macqueen D.J."/>
            <person name="Gundappa M.K."/>
        </authorList>
    </citation>
    <scope>NUCLEOTIDE SEQUENCE [LARGE SCALE GENOMIC DNA]</scope>
</reference>
<name>A0A4W5N2N6_9TELE</name>
<dbReference type="Pfam" id="PF09738">
    <property type="entry name" value="LRRFIP"/>
    <property type="match status" value="1"/>
</dbReference>
<dbReference type="STRING" id="62062.ENSHHUP00000045701"/>
<dbReference type="GO" id="GO:0016055">
    <property type="term" value="P:Wnt signaling pathway"/>
    <property type="evidence" value="ECO:0007669"/>
    <property type="project" value="UniProtKB-KW"/>
</dbReference>
<proteinExistence type="inferred from homology"/>
<dbReference type="PANTHER" id="PTHR19212">
    <property type="entry name" value="LEUCINE RICH REPEAT IN FLII INTERACTING PROTEIN"/>
    <property type="match status" value="1"/>
</dbReference>
<protein>
    <recommendedName>
        <fullName evidence="4">Leucine-rich repeat flightless-interacting protein 2</fullName>
    </recommendedName>
</protein>
<feature type="coiled-coil region" evidence="5">
    <location>
        <begin position="315"/>
        <end position="412"/>
    </location>
</feature>
<sequence length="413" mass="47442">MGTPGSGRKRALIKDRFSAEDEALSSIAREAEARLAAKRAARAEARDIRMRELERQQKEVDTHSQGWQSSRCTTPCLSAANLASLGETSSRRGSADMGSIVDPYTSLSEFRVRCLRESLSEVEEKYKKAMVSNAQLDNDKANLIYNVDTLKDVIEEMEEQMVEMRRETEDKSKELERQKHTCTVLQHKQVELKEGIRRRDELIEKHGLAIISEGLPNGDINHKDPATGITMVTQEAAQVLESAGERSLDVRIQKLADEKDELLAQIRKLKMQLEDERQKHSKMENAFTDGERMENAFTDGERMENGTDLHFIEMQRDANRQISEYKFKLSKAEQEMGTMEQNINRLEGQVSRYKASADNSEKIEDELKIEKRKLQRELRIALDKIEEMEMTNNHLVKRLEKMKANRNALLSQQ</sequence>
<dbReference type="InterPro" id="IPR019139">
    <property type="entry name" value="LRRFIP1/2"/>
</dbReference>
<keyword evidence="2" id="KW-0879">Wnt signaling pathway</keyword>
<dbReference type="Gene3D" id="1.20.5.4090">
    <property type="match status" value="1"/>
</dbReference>
<evidence type="ECO:0000256" key="3">
    <source>
        <dbReference type="ARBA" id="ARBA00023054"/>
    </source>
</evidence>
<reference evidence="6" key="2">
    <citation type="submission" date="2025-08" db="UniProtKB">
        <authorList>
            <consortium name="Ensembl"/>
        </authorList>
    </citation>
    <scope>IDENTIFICATION</scope>
</reference>
<dbReference type="GO" id="GO:0006355">
    <property type="term" value="P:regulation of DNA-templated transcription"/>
    <property type="evidence" value="ECO:0007669"/>
    <property type="project" value="InterPro"/>
</dbReference>
<keyword evidence="3 5" id="KW-0175">Coiled coil</keyword>